<reference evidence="2 3" key="1">
    <citation type="submission" date="2023-01" db="EMBL/GenBank/DDBJ databases">
        <title>Characterization of estradiol degrading bacteria Microbacterium sp. MZT7 and reveal degrading genes through genome analysis.</title>
        <authorList>
            <person name="Hao P."/>
            <person name="Gao Y."/>
        </authorList>
    </citation>
    <scope>NUCLEOTIDE SEQUENCE [LARGE SCALE GENOMIC DNA]</scope>
    <source>
        <strain evidence="2 3">MZT7</strain>
    </source>
</reference>
<dbReference type="SUPFAM" id="SSF51338">
    <property type="entry name" value="Composite domain of metallo-dependent hydrolases"/>
    <property type="match status" value="1"/>
</dbReference>
<feature type="domain" description="Amidohydrolase 3" evidence="1">
    <location>
        <begin position="56"/>
        <end position="503"/>
    </location>
</feature>
<dbReference type="InterPro" id="IPR032466">
    <property type="entry name" value="Metal_Hydrolase"/>
</dbReference>
<gene>
    <name evidence="2" type="ORF">K8F61_05525</name>
</gene>
<organism evidence="2 3">
    <name type="scientific">Microbacterium resistens</name>
    <dbReference type="NCBI Taxonomy" id="156977"/>
    <lineage>
        <taxon>Bacteria</taxon>
        <taxon>Bacillati</taxon>
        <taxon>Actinomycetota</taxon>
        <taxon>Actinomycetes</taxon>
        <taxon>Micrococcales</taxon>
        <taxon>Microbacteriaceae</taxon>
        <taxon>Microbacterium</taxon>
    </lineage>
</organism>
<dbReference type="InterPro" id="IPR011059">
    <property type="entry name" value="Metal-dep_hydrolase_composite"/>
</dbReference>
<dbReference type="Gene3D" id="3.20.20.140">
    <property type="entry name" value="Metal-dependent hydrolases"/>
    <property type="match status" value="1"/>
</dbReference>
<dbReference type="PANTHER" id="PTHR22642:SF2">
    <property type="entry name" value="PROTEIN LONG AFTER FAR-RED 3"/>
    <property type="match status" value="1"/>
</dbReference>
<accession>A0ABY3RZX0</accession>
<protein>
    <submittedName>
        <fullName evidence="2">Amidohydrolase family protein</fullName>
    </submittedName>
</protein>
<proteinExistence type="predicted"/>
<dbReference type="Gene3D" id="2.30.40.10">
    <property type="entry name" value="Urease, subunit C, domain 1"/>
    <property type="match status" value="1"/>
</dbReference>
<sequence length="510" mass="53184">MVTLVGALRAVRVATAERSLLPTDEPVDILIADGRIADVAPTGALDLSRLARGSILDGDGGWVVPGLWDHHVHTVQWALAAQREPLGDVGSAREAADRMSRAAVLPDGRRVGSGYRAVRWTDAPDLGLLDAATGDVPTYLINADVHSVWLNSAAFRREGFAPTTDGLLREADAFEISRRLNAAEPALADAAVADAARRAASRGVVGIVDFDMAWNEDAWARRLAAGFDAHRVAFAVYPDHLDRAIAEGWTSGSGIEGDPLGLVRRGPLKVISDGSLGTRTAACSAGYTDDPHNHGVLTVAPEELRDMLVRAAGAGIDAAVHAIGDVALSSAFDAFALSGATGTIEHAQLVRHADLARFARLGVAASVQPQHAVDDRDAADALWAAQTALAYPLASLHRAGASLRFGSDAPVAPLDPWLAVAAAVHRTDDDRPAWHPEERLDVETALAASGRGGTGTDGESPARIRPGADADLVLCGLDPSSASAAELRSMPVQATLLAGRATYLDPGYGG</sequence>
<dbReference type="EMBL" id="CP082781">
    <property type="protein sequence ID" value="UGS28466.1"/>
    <property type="molecule type" value="Genomic_DNA"/>
</dbReference>
<evidence type="ECO:0000313" key="3">
    <source>
        <dbReference type="Proteomes" id="UP001199642"/>
    </source>
</evidence>
<dbReference type="PANTHER" id="PTHR22642">
    <property type="entry name" value="IMIDAZOLONEPROPIONASE"/>
    <property type="match status" value="1"/>
</dbReference>
<dbReference type="Gene3D" id="3.10.310.70">
    <property type="match status" value="1"/>
</dbReference>
<dbReference type="Proteomes" id="UP001199642">
    <property type="component" value="Chromosome"/>
</dbReference>
<name>A0ABY3RZX0_9MICO</name>
<dbReference type="InterPro" id="IPR013108">
    <property type="entry name" value="Amidohydro_3"/>
</dbReference>
<keyword evidence="3" id="KW-1185">Reference proteome</keyword>
<evidence type="ECO:0000259" key="1">
    <source>
        <dbReference type="Pfam" id="PF07969"/>
    </source>
</evidence>
<dbReference type="Pfam" id="PF07969">
    <property type="entry name" value="Amidohydro_3"/>
    <property type="match status" value="1"/>
</dbReference>
<dbReference type="SUPFAM" id="SSF51556">
    <property type="entry name" value="Metallo-dependent hydrolases"/>
    <property type="match status" value="1"/>
</dbReference>
<evidence type="ECO:0000313" key="2">
    <source>
        <dbReference type="EMBL" id="UGS28466.1"/>
    </source>
</evidence>